<comment type="caution">
    <text evidence="2">The sequence shown here is derived from an EMBL/GenBank/DDBJ whole genome shotgun (WGS) entry which is preliminary data.</text>
</comment>
<evidence type="ECO:0000313" key="5">
    <source>
        <dbReference type="Proteomes" id="UP000260782"/>
    </source>
</evidence>
<organism evidence="2 4">
    <name type="scientific">Faecalibacterium prausnitzii</name>
    <dbReference type="NCBI Taxonomy" id="853"/>
    <lineage>
        <taxon>Bacteria</taxon>
        <taxon>Bacillati</taxon>
        <taxon>Bacillota</taxon>
        <taxon>Clostridia</taxon>
        <taxon>Eubacteriales</taxon>
        <taxon>Oscillospiraceae</taxon>
        <taxon>Faecalibacterium</taxon>
    </lineage>
</organism>
<evidence type="ECO:0008006" key="7">
    <source>
        <dbReference type="Google" id="ProtNLM"/>
    </source>
</evidence>
<dbReference type="EMBL" id="WKQM01000062">
    <property type="protein sequence ID" value="MSC53128.1"/>
    <property type="molecule type" value="Genomic_DNA"/>
</dbReference>
<evidence type="ECO:0000313" key="1">
    <source>
        <dbReference type="EMBL" id="MSC53128.1"/>
    </source>
</evidence>
<dbReference type="RefSeq" id="WP_005920609.1">
    <property type="nucleotide sequence ID" value="NZ_BNEV01000154.1"/>
</dbReference>
<gene>
    <name evidence="2" type="ORF">C4N21_06890</name>
    <name evidence="3" type="ORF">DWZ25_08440</name>
    <name evidence="1" type="ORF">GKE10_14805</name>
</gene>
<proteinExistence type="predicted"/>
<dbReference type="EMBL" id="QVES01000008">
    <property type="protein sequence ID" value="RGB85523.1"/>
    <property type="molecule type" value="Genomic_DNA"/>
</dbReference>
<dbReference type="EMBL" id="PRLF01000007">
    <property type="protein sequence ID" value="RAW65430.1"/>
    <property type="molecule type" value="Genomic_DNA"/>
</dbReference>
<sequence length="399" mass="47645">MKTSYKPSKLPAIAAQVRKEHPTSSEIKNYQLDNSFLDEVRQWAKLPKEDVDGEAITIPIRKVRLLANYVPANSLHLPLLNLTRILFLRANEEIARSLFILWQDYFTNQDLCYLLYRIVQDKPELVKKIVSNTKLENTTMMQWFPSKNIPYAVGRECMRWQKSDRIRFSDRLMTLGIMPSTRLGQLCIQEYLTFCDRTGYLEISDRDMLPALKKYSPDSIKLFLKNILTELKVEDFQRYYQCGSYLRNIYTSDAGTLKYKNFFSGFTPEQELKYHRWLNYILIRESFSKNSNDERLQFWSQYVPYSTDAYRVSASECLVIEFEMYSIIEFTTKTMGPLYIYRKDIFEKFVKKYLKRMNNTELRHSLYNELLQYATERIIHHDNWQYKTSRYLMAHSIIS</sequence>
<evidence type="ECO:0000313" key="6">
    <source>
        <dbReference type="Proteomes" id="UP000462091"/>
    </source>
</evidence>
<reference evidence="3 5" key="2">
    <citation type="submission" date="2018-08" db="EMBL/GenBank/DDBJ databases">
        <title>A genome reference for cultivated species of the human gut microbiota.</title>
        <authorList>
            <person name="Zou Y."/>
            <person name="Xue W."/>
            <person name="Luo G."/>
        </authorList>
    </citation>
    <scope>NUCLEOTIDE SEQUENCE [LARGE SCALE GENOMIC DNA]</scope>
    <source>
        <strain evidence="3 5">AF31-14AC</strain>
    </source>
</reference>
<accession>A0A329UPW1</accession>
<name>A0A329UPW1_9FIRM</name>
<dbReference type="AlphaFoldDB" id="A0A329UPW1"/>
<reference evidence="1 6" key="3">
    <citation type="journal article" date="2019" name="Nat. Med.">
        <title>A library of human gut bacterial isolates paired with longitudinal multiomics data enables mechanistic microbiome research.</title>
        <authorList>
            <person name="Poyet M."/>
            <person name="Groussin M."/>
            <person name="Gibbons S.M."/>
            <person name="Avila-Pacheco J."/>
            <person name="Jiang X."/>
            <person name="Kearney S.M."/>
            <person name="Perrotta A.R."/>
            <person name="Berdy B."/>
            <person name="Zhao S."/>
            <person name="Lieberman T.D."/>
            <person name="Swanson P.K."/>
            <person name="Smith M."/>
            <person name="Roesemann S."/>
            <person name="Alexander J.E."/>
            <person name="Rich S.A."/>
            <person name="Livny J."/>
            <person name="Vlamakis H."/>
            <person name="Clish C."/>
            <person name="Bullock K."/>
            <person name="Deik A."/>
            <person name="Scott J."/>
            <person name="Pierce K.A."/>
            <person name="Xavier R.J."/>
            <person name="Alm E.J."/>
        </authorList>
    </citation>
    <scope>NUCLEOTIDE SEQUENCE [LARGE SCALE GENOMIC DNA]</scope>
    <source>
        <strain evidence="1 6">BIOML-B1</strain>
    </source>
</reference>
<evidence type="ECO:0000313" key="3">
    <source>
        <dbReference type="EMBL" id="RGB85523.1"/>
    </source>
</evidence>
<dbReference type="GeneID" id="75067026"/>
<evidence type="ECO:0000313" key="2">
    <source>
        <dbReference type="EMBL" id="RAW65430.1"/>
    </source>
</evidence>
<reference evidence="2 4" key="1">
    <citation type="submission" date="2018-02" db="EMBL/GenBank/DDBJ databases">
        <title>Complete genome sequencing of Faecalibacterium prausnitzii strains isolated from the human gut.</title>
        <authorList>
            <person name="Fitzgerald B.C."/>
            <person name="Shkoporov A.N."/>
            <person name="Ross P.R."/>
            <person name="Hill C."/>
        </authorList>
    </citation>
    <scope>NUCLEOTIDE SEQUENCE [LARGE SCALE GENOMIC DNA]</scope>
    <source>
        <strain evidence="2 4">APC924/119</strain>
    </source>
</reference>
<evidence type="ECO:0000313" key="4">
    <source>
        <dbReference type="Proteomes" id="UP000250550"/>
    </source>
</evidence>
<dbReference type="Proteomes" id="UP000250550">
    <property type="component" value="Unassembled WGS sequence"/>
</dbReference>
<dbReference type="Proteomes" id="UP000462091">
    <property type="component" value="Unassembled WGS sequence"/>
</dbReference>
<protein>
    <recommendedName>
        <fullName evidence="7">Zorya protein ZorC EH domain-containing protein</fullName>
    </recommendedName>
</protein>
<dbReference type="Proteomes" id="UP000260782">
    <property type="component" value="Unassembled WGS sequence"/>
</dbReference>